<evidence type="ECO:0000313" key="1">
    <source>
        <dbReference type="EMBL" id="SHG98018.1"/>
    </source>
</evidence>
<dbReference type="AlphaFoldDB" id="A0A1M5P8C5"/>
<evidence type="ECO:0000313" key="2">
    <source>
        <dbReference type="Proteomes" id="UP000190675"/>
    </source>
</evidence>
<proteinExistence type="predicted"/>
<dbReference type="EMBL" id="LT670818">
    <property type="protein sequence ID" value="SHG98018.1"/>
    <property type="molecule type" value="Genomic_DNA"/>
</dbReference>
<gene>
    <name evidence="1" type="ORF">SAMN05444169_5089</name>
</gene>
<protein>
    <submittedName>
        <fullName evidence="1">Uncharacterized protein</fullName>
    </submittedName>
</protein>
<name>A0A1M5P8C5_9BRAD</name>
<organism evidence="1 2">
    <name type="scientific">Bradyrhizobium erythrophlei</name>
    <dbReference type="NCBI Taxonomy" id="1437360"/>
    <lineage>
        <taxon>Bacteria</taxon>
        <taxon>Pseudomonadati</taxon>
        <taxon>Pseudomonadota</taxon>
        <taxon>Alphaproteobacteria</taxon>
        <taxon>Hyphomicrobiales</taxon>
        <taxon>Nitrobacteraceae</taxon>
        <taxon>Bradyrhizobium</taxon>
    </lineage>
</organism>
<accession>A0A1M5P8C5</accession>
<dbReference type="Proteomes" id="UP000190675">
    <property type="component" value="Chromosome I"/>
</dbReference>
<reference evidence="1 2" key="1">
    <citation type="submission" date="2016-11" db="EMBL/GenBank/DDBJ databases">
        <authorList>
            <person name="Jaros S."/>
            <person name="Januszkiewicz K."/>
            <person name="Wedrychowicz H."/>
        </authorList>
    </citation>
    <scope>NUCLEOTIDE SEQUENCE [LARGE SCALE GENOMIC DNA]</scope>
    <source>
        <strain evidence="1 2">GAS242</strain>
    </source>
</reference>
<sequence length="114" mass="12696">MAMPMPNWLPTVVPYGADQTVYLVFDSFGASRSDCPEKEIERDDLETTISDLLTGQFNAPVRVMAFNTLEHWIEDVSNQVAEDIQARCDIDGVPVPEHVRDFVASHTGLRQAGC</sequence>